<dbReference type="Proteomes" id="UP000559256">
    <property type="component" value="Unassembled WGS sequence"/>
</dbReference>
<feature type="signal peptide" evidence="10">
    <location>
        <begin position="1"/>
        <end position="17"/>
    </location>
</feature>
<evidence type="ECO:0000313" key="12">
    <source>
        <dbReference type="EMBL" id="KAF5373898.1"/>
    </source>
</evidence>
<evidence type="ECO:0000256" key="9">
    <source>
        <dbReference type="SAM" id="MobiDB-lite"/>
    </source>
</evidence>
<feature type="region of interest" description="Disordered" evidence="9">
    <location>
        <begin position="520"/>
        <end position="552"/>
    </location>
</feature>
<evidence type="ECO:0000256" key="7">
    <source>
        <dbReference type="ARBA" id="ARBA00022801"/>
    </source>
</evidence>
<evidence type="ECO:0000256" key="5">
    <source>
        <dbReference type="ARBA" id="ARBA00022525"/>
    </source>
</evidence>
<feature type="compositionally biased region" description="Low complexity" evidence="9">
    <location>
        <begin position="524"/>
        <end position="538"/>
    </location>
</feature>
<evidence type="ECO:0000256" key="3">
    <source>
        <dbReference type="ARBA" id="ARBA00005641"/>
    </source>
</evidence>
<evidence type="ECO:0000259" key="11">
    <source>
        <dbReference type="Pfam" id="PF26410"/>
    </source>
</evidence>
<comment type="subcellular location">
    <subcellularLocation>
        <location evidence="2">Secreted</location>
    </subcellularLocation>
</comment>
<dbReference type="EC" id="3.2.1.78" evidence="4"/>
<evidence type="ECO:0000313" key="13">
    <source>
        <dbReference type="Proteomes" id="UP000559256"/>
    </source>
</evidence>
<organism evidence="12 13">
    <name type="scientific">Tetrapyrgos nigripes</name>
    <dbReference type="NCBI Taxonomy" id="182062"/>
    <lineage>
        <taxon>Eukaryota</taxon>
        <taxon>Fungi</taxon>
        <taxon>Dikarya</taxon>
        <taxon>Basidiomycota</taxon>
        <taxon>Agaricomycotina</taxon>
        <taxon>Agaricomycetes</taxon>
        <taxon>Agaricomycetidae</taxon>
        <taxon>Agaricales</taxon>
        <taxon>Marasmiineae</taxon>
        <taxon>Marasmiaceae</taxon>
        <taxon>Tetrapyrgos</taxon>
    </lineage>
</organism>
<accession>A0A8H5LY77</accession>
<evidence type="ECO:0000256" key="10">
    <source>
        <dbReference type="SAM" id="SignalP"/>
    </source>
</evidence>
<evidence type="ECO:0000256" key="4">
    <source>
        <dbReference type="ARBA" id="ARBA00012706"/>
    </source>
</evidence>
<dbReference type="InterPro" id="IPR045053">
    <property type="entry name" value="MAN-like"/>
</dbReference>
<evidence type="ECO:0000256" key="8">
    <source>
        <dbReference type="ARBA" id="ARBA00023295"/>
    </source>
</evidence>
<dbReference type="AlphaFoldDB" id="A0A8H5LY77"/>
<comment type="catalytic activity">
    <reaction evidence="1">
        <text>Random hydrolysis of (1-&gt;4)-beta-D-mannosidic linkages in mannans, galactomannans and glucomannans.</text>
        <dbReference type="EC" id="3.2.1.78"/>
    </reaction>
</comment>
<comment type="caution">
    <text evidence="12">The sequence shown here is derived from an EMBL/GenBank/DDBJ whole genome shotgun (WGS) entry which is preliminary data.</text>
</comment>
<evidence type="ECO:0000256" key="1">
    <source>
        <dbReference type="ARBA" id="ARBA00001678"/>
    </source>
</evidence>
<evidence type="ECO:0000256" key="2">
    <source>
        <dbReference type="ARBA" id="ARBA00004613"/>
    </source>
</evidence>
<dbReference type="EMBL" id="JAACJM010000003">
    <property type="protein sequence ID" value="KAF5373898.1"/>
    <property type="molecule type" value="Genomic_DNA"/>
</dbReference>
<keyword evidence="7" id="KW-0378">Hydrolase</keyword>
<feature type="compositionally biased region" description="Polar residues" evidence="9">
    <location>
        <begin position="539"/>
        <end position="552"/>
    </location>
</feature>
<keyword evidence="5" id="KW-0964">Secreted</keyword>
<dbReference type="GO" id="GO:0046355">
    <property type="term" value="P:mannan catabolic process"/>
    <property type="evidence" value="ECO:0007669"/>
    <property type="project" value="UniProtKB-ARBA"/>
</dbReference>
<sequence>MRLSFLGPLVAAVLALANNTPSATQGSFVTAQGNQFHVNGSEFRWIGTNAYWLPTLNTEQDIIDTLSNMSAAGITVVRTWAFNDVEAIPVNGTWFQLIANGTTTVNTGPNGLQKLDMVIKHAERFGIYVVLSLSNNWNPRPLFDELTTAIDDLTNTVESRDLHRRDVTPGTNNSLPRNFLSNDYGGMDVYVRQFGSGTLAHDDFYLNETLINAFENYTKQVVTRYVNSTAVFSWEIANDPRCSSSIPASPVCSTTTVTTWHSRIAQHIKSIDPNHLVSSGNQGFFCPDCPKLFQRNTPVPQPSPAPGQRRQDVPAPLTKKSIIQERVARWKKTRAAAPRKEGGVQIRGRWVSTPTRRQADTSVGSAFDGSQGVDSEDIINIPQIGFSTFQLFPDQNIYGVFDPNLPDFNNTVDLGNRWITLHAQAGQRVNKPVALTGFGLVTQDNLPFFVPFNVSTAPFANDTTSSQGFGASSAPVTSNQTVGVTNEQQVDAYSQWLNTGIVNGLQGMMQYQWGQSGLTNQGGTTISPNINSTTTSPNQDETGQSPNDGYSSQSPIICAECTSERDSANFKLLLRRNKEKFQWTFDDW</sequence>
<dbReference type="InterPro" id="IPR017853">
    <property type="entry name" value="GH"/>
</dbReference>
<dbReference type="PANTHER" id="PTHR31451:SF39">
    <property type="entry name" value="MANNAN ENDO-1,4-BETA-MANNOSIDASE 1"/>
    <property type="match status" value="1"/>
</dbReference>
<keyword evidence="6 10" id="KW-0732">Signal</keyword>
<feature type="domain" description="Glycoside hydrolase family 5" evidence="11">
    <location>
        <begin position="27"/>
        <end position="286"/>
    </location>
</feature>
<reference evidence="12 13" key="1">
    <citation type="journal article" date="2020" name="ISME J.">
        <title>Uncovering the hidden diversity of litter-decomposition mechanisms in mushroom-forming fungi.</title>
        <authorList>
            <person name="Floudas D."/>
            <person name="Bentzer J."/>
            <person name="Ahren D."/>
            <person name="Johansson T."/>
            <person name="Persson P."/>
            <person name="Tunlid A."/>
        </authorList>
    </citation>
    <scope>NUCLEOTIDE SEQUENCE [LARGE SCALE GENOMIC DNA]</scope>
    <source>
        <strain evidence="12 13">CBS 291.85</strain>
    </source>
</reference>
<dbReference type="GO" id="GO:0005576">
    <property type="term" value="C:extracellular region"/>
    <property type="evidence" value="ECO:0007669"/>
    <property type="project" value="UniProtKB-SubCell"/>
</dbReference>
<dbReference type="PANTHER" id="PTHR31451">
    <property type="match status" value="1"/>
</dbReference>
<feature type="chain" id="PRO_5034946476" description="mannan endo-1,4-beta-mannosidase" evidence="10">
    <location>
        <begin position="18"/>
        <end position="588"/>
    </location>
</feature>
<dbReference type="Pfam" id="PF26410">
    <property type="entry name" value="GH5_mannosidase"/>
    <property type="match status" value="1"/>
</dbReference>
<dbReference type="SUPFAM" id="SSF51445">
    <property type="entry name" value="(Trans)glycosidases"/>
    <property type="match status" value="1"/>
</dbReference>
<dbReference type="InterPro" id="IPR001547">
    <property type="entry name" value="Glyco_hydro_5"/>
</dbReference>
<proteinExistence type="inferred from homology"/>
<evidence type="ECO:0000256" key="6">
    <source>
        <dbReference type="ARBA" id="ARBA00022729"/>
    </source>
</evidence>
<dbReference type="Gene3D" id="3.20.20.80">
    <property type="entry name" value="Glycosidases"/>
    <property type="match status" value="1"/>
</dbReference>
<gene>
    <name evidence="12" type="ORF">D9758_000572</name>
</gene>
<protein>
    <recommendedName>
        <fullName evidence="4">mannan endo-1,4-beta-mannosidase</fullName>
        <ecNumber evidence="4">3.2.1.78</ecNumber>
    </recommendedName>
</protein>
<dbReference type="OrthoDB" id="406631at2759"/>
<comment type="similarity">
    <text evidence="3">Belongs to the glycosyl hydrolase 5 (cellulase A) family.</text>
</comment>
<name>A0A8H5LY77_9AGAR</name>
<dbReference type="GO" id="GO:0016985">
    <property type="term" value="F:mannan endo-1,4-beta-mannosidase activity"/>
    <property type="evidence" value="ECO:0007669"/>
    <property type="project" value="UniProtKB-EC"/>
</dbReference>
<keyword evidence="13" id="KW-1185">Reference proteome</keyword>
<keyword evidence="8" id="KW-0326">Glycosidase</keyword>
<feature type="region of interest" description="Disordered" evidence="9">
    <location>
        <begin position="295"/>
        <end position="317"/>
    </location>
</feature>